<sequence length="231" mass="24968">MTHAAATLALPAAGARYDIYADIHKALRGLMCDTLARLGSLDPGDPVACGAVLDQAQDLLDLCRGHVEHENAFLHPAMEAREPGSSAGTGEDHAGHLEAIRSLEEALEAATASGPGRDAALRALYRRMAHFVGENLLHMAEEEERNTGVLHARYSDAELEALERDLVATIPPAEMGLILSWMLPALNPAERLRKLEDIRAGAPEPVFRGVLGLAQARLPEGEWLRLERELA</sequence>
<evidence type="ECO:0000313" key="3">
    <source>
        <dbReference type="Proteomes" id="UP001228113"/>
    </source>
</evidence>
<name>A0AA48GVF5_9BACT</name>
<dbReference type="Pfam" id="PF01814">
    <property type="entry name" value="Hemerythrin"/>
    <property type="match status" value="1"/>
</dbReference>
<dbReference type="GO" id="GO:0006879">
    <property type="term" value="P:intracellular iron ion homeostasis"/>
    <property type="evidence" value="ECO:0007669"/>
    <property type="project" value="InterPro"/>
</dbReference>
<dbReference type="InterPro" id="IPR012312">
    <property type="entry name" value="Hemerythrin-like"/>
</dbReference>
<organism evidence="2 3">
    <name type="scientific">Mesoterricola sediminis</name>
    <dbReference type="NCBI Taxonomy" id="2927980"/>
    <lineage>
        <taxon>Bacteria</taxon>
        <taxon>Pseudomonadati</taxon>
        <taxon>Acidobacteriota</taxon>
        <taxon>Holophagae</taxon>
        <taxon>Holophagales</taxon>
        <taxon>Holophagaceae</taxon>
        <taxon>Mesoterricola</taxon>
    </lineage>
</organism>
<dbReference type="EMBL" id="AP027081">
    <property type="protein sequence ID" value="BDU78534.1"/>
    <property type="molecule type" value="Genomic_DNA"/>
</dbReference>
<dbReference type="RefSeq" id="WP_243328976.1">
    <property type="nucleotide sequence ID" value="NZ_AP027081.1"/>
</dbReference>
<accession>A0AA48GVF5</accession>
<dbReference type="AlphaFoldDB" id="A0AA48GVF5"/>
<gene>
    <name evidence="2" type="ORF">METESE_34920</name>
</gene>
<reference evidence="2" key="1">
    <citation type="journal article" date="2023" name="Int. J. Syst. Evol. Microbiol.">
        <title>Mesoterricola silvestris gen. nov., sp. nov., Mesoterricola sediminis sp. nov., Geothrix oryzae sp. nov., Geothrix edaphica sp. nov., Geothrix rubra sp. nov., and Geothrix limicola sp. nov., six novel members of Acidobacteriota isolated from soils.</title>
        <authorList>
            <person name="Itoh H."/>
            <person name="Sugisawa Y."/>
            <person name="Mise K."/>
            <person name="Xu Z."/>
            <person name="Kuniyasu M."/>
            <person name="Ushijima N."/>
            <person name="Kawano K."/>
            <person name="Kobayashi E."/>
            <person name="Shiratori Y."/>
            <person name="Masuda Y."/>
            <person name="Senoo K."/>
        </authorList>
    </citation>
    <scope>NUCLEOTIDE SEQUENCE</scope>
    <source>
        <strain evidence="2">W786</strain>
    </source>
</reference>
<evidence type="ECO:0000259" key="1">
    <source>
        <dbReference type="Pfam" id="PF01814"/>
    </source>
</evidence>
<feature type="domain" description="Hemerythrin-like" evidence="1">
    <location>
        <begin position="18"/>
        <end position="144"/>
    </location>
</feature>
<dbReference type="Proteomes" id="UP001228113">
    <property type="component" value="Chromosome"/>
</dbReference>
<dbReference type="CDD" id="cd12109">
    <property type="entry name" value="Hr_FBXL5"/>
    <property type="match status" value="1"/>
</dbReference>
<proteinExistence type="predicted"/>
<dbReference type="InterPro" id="IPR045808">
    <property type="entry name" value="Hr_FBXL5"/>
</dbReference>
<keyword evidence="3" id="KW-1185">Reference proteome</keyword>
<dbReference type="KEGG" id="msea:METESE_34920"/>
<protein>
    <recommendedName>
        <fullName evidence="1">Hemerythrin-like domain-containing protein</fullName>
    </recommendedName>
</protein>
<evidence type="ECO:0000313" key="2">
    <source>
        <dbReference type="EMBL" id="BDU78534.1"/>
    </source>
</evidence>
<dbReference type="Gene3D" id="1.20.120.520">
    <property type="entry name" value="nmb1532 protein domain like"/>
    <property type="match status" value="1"/>
</dbReference>